<dbReference type="Pfam" id="PF00265">
    <property type="entry name" value="TK"/>
    <property type="match status" value="1"/>
</dbReference>
<keyword evidence="6 10" id="KW-0418">Kinase</keyword>
<evidence type="ECO:0000256" key="8">
    <source>
        <dbReference type="PIRSR" id="PIRSR035805-1"/>
    </source>
</evidence>
<evidence type="ECO:0000256" key="2">
    <source>
        <dbReference type="ARBA" id="ARBA00012118"/>
    </source>
</evidence>
<evidence type="ECO:0000256" key="6">
    <source>
        <dbReference type="ARBA" id="ARBA00022777"/>
    </source>
</evidence>
<dbReference type="PANTHER" id="PTHR11441:SF0">
    <property type="entry name" value="THYMIDINE KINASE, CYTOSOLIC"/>
    <property type="match status" value="1"/>
</dbReference>
<evidence type="ECO:0000256" key="9">
    <source>
        <dbReference type="PIRSR" id="PIRSR035805-2"/>
    </source>
</evidence>
<evidence type="ECO:0000313" key="12">
    <source>
        <dbReference type="EMBL" id="NIZ46575.1"/>
    </source>
</evidence>
<feature type="binding site" evidence="9">
    <location>
        <position position="186"/>
    </location>
    <ligand>
        <name>substrate</name>
    </ligand>
</feature>
<keyword evidence="3 10" id="KW-0237">DNA synthesis</keyword>
<dbReference type="GO" id="GO:0046104">
    <property type="term" value="P:thymidine metabolic process"/>
    <property type="evidence" value="ECO:0007669"/>
    <property type="project" value="TreeGrafter"/>
</dbReference>
<keyword evidence="13" id="KW-1185">Reference proteome</keyword>
<sequence length="199" mass="22301">MHYVALHLGSMFSGKTSHLNHLASQTLAVGHSVELWLPPLTEEGKKNHEKSKEVSLLPKAVTVRYLQSADINVDHLARLHSQPVQVDLVLIDETHFFDGNMLFKLFTQQLPADHPYVSTIFHCFGLNGTYQLTPWPTISQLIPLASKIHFYRANCSRCGHSVKAGFSHLKTQNSDQIKIEGGSDLYEALCHKCMGKTLL</sequence>
<evidence type="ECO:0000256" key="3">
    <source>
        <dbReference type="ARBA" id="ARBA00022634"/>
    </source>
</evidence>
<dbReference type="GO" id="GO:0071897">
    <property type="term" value="P:DNA biosynthetic process"/>
    <property type="evidence" value="ECO:0007669"/>
    <property type="project" value="UniProtKB-KW"/>
</dbReference>
<evidence type="ECO:0000256" key="4">
    <source>
        <dbReference type="ARBA" id="ARBA00022679"/>
    </source>
</evidence>
<dbReference type="GO" id="GO:0004797">
    <property type="term" value="F:thymidine kinase activity"/>
    <property type="evidence" value="ECO:0007669"/>
    <property type="project" value="UniProtKB-EC"/>
</dbReference>
<evidence type="ECO:0000256" key="1">
    <source>
        <dbReference type="ARBA" id="ARBA00007587"/>
    </source>
</evidence>
<evidence type="ECO:0000256" key="10">
    <source>
        <dbReference type="RuleBase" id="RU000544"/>
    </source>
</evidence>
<keyword evidence="7 10" id="KW-0067">ATP-binding</keyword>
<evidence type="ECO:0000256" key="5">
    <source>
        <dbReference type="ARBA" id="ARBA00022741"/>
    </source>
</evidence>
<protein>
    <recommendedName>
        <fullName evidence="2 10">Thymidine kinase</fullName>
        <ecNumber evidence="2 10">2.7.1.21</ecNumber>
    </recommendedName>
</protein>
<keyword evidence="4 10" id="KW-0808">Transferase</keyword>
<dbReference type="Proteomes" id="UP000752013">
    <property type="component" value="Unassembled WGS sequence"/>
</dbReference>
<feature type="active site" description="Proton acceptor" evidence="8">
    <location>
        <position position="93"/>
    </location>
</feature>
<dbReference type="Gene3D" id="3.40.50.300">
    <property type="entry name" value="P-loop containing nucleotide triphosphate hydrolases"/>
    <property type="match status" value="1"/>
</dbReference>
<evidence type="ECO:0000313" key="13">
    <source>
        <dbReference type="Proteomes" id="UP000752013"/>
    </source>
</evidence>
<dbReference type="SUPFAM" id="SSF52540">
    <property type="entry name" value="P-loop containing nucleoside triphosphate hydrolases"/>
    <property type="match status" value="1"/>
</dbReference>
<dbReference type="InterPro" id="IPR027417">
    <property type="entry name" value="P-loop_NTPase"/>
</dbReference>
<feature type="binding site" evidence="9">
    <location>
        <begin position="177"/>
        <end position="181"/>
    </location>
    <ligand>
        <name>substrate</name>
    </ligand>
</feature>
<evidence type="ECO:0000256" key="7">
    <source>
        <dbReference type="ARBA" id="ARBA00022840"/>
    </source>
</evidence>
<name>A0A968KSH9_9SPIO</name>
<dbReference type="EMBL" id="JAATLK010000001">
    <property type="protein sequence ID" value="NIZ46575.1"/>
    <property type="molecule type" value="Genomic_DNA"/>
</dbReference>
<dbReference type="PANTHER" id="PTHR11441">
    <property type="entry name" value="THYMIDINE KINASE"/>
    <property type="match status" value="1"/>
</dbReference>
<organism evidence="12 13">
    <name type="scientific">Entomospira nematocerorum</name>
    <dbReference type="NCBI Taxonomy" id="2719987"/>
    <lineage>
        <taxon>Bacteria</taxon>
        <taxon>Pseudomonadati</taxon>
        <taxon>Spirochaetota</taxon>
        <taxon>Spirochaetia</taxon>
        <taxon>Spirochaetales</taxon>
        <taxon>Spirochaetaceae</taxon>
        <taxon>Entomospira</taxon>
    </lineage>
</organism>
<dbReference type="PIRSF" id="PIRSF035805">
    <property type="entry name" value="TK_cell"/>
    <property type="match status" value="1"/>
</dbReference>
<dbReference type="EC" id="2.7.1.21" evidence="2 10"/>
<dbReference type="AlphaFoldDB" id="A0A968KSH9"/>
<keyword evidence="5 10" id="KW-0547">Nucleotide-binding</keyword>
<gene>
    <name evidence="12" type="ORF">HCT46_01360</name>
</gene>
<accession>A0A968KSH9</accession>
<evidence type="ECO:0000256" key="11">
    <source>
        <dbReference type="RuleBase" id="RU004165"/>
    </source>
</evidence>
<comment type="catalytic activity">
    <reaction evidence="10">
        <text>thymidine + ATP = dTMP + ADP + H(+)</text>
        <dbReference type="Rhea" id="RHEA:19129"/>
        <dbReference type="ChEBI" id="CHEBI:15378"/>
        <dbReference type="ChEBI" id="CHEBI:17748"/>
        <dbReference type="ChEBI" id="CHEBI:30616"/>
        <dbReference type="ChEBI" id="CHEBI:63528"/>
        <dbReference type="ChEBI" id="CHEBI:456216"/>
        <dbReference type="EC" id="2.7.1.21"/>
    </reaction>
</comment>
<dbReference type="GO" id="GO:0005524">
    <property type="term" value="F:ATP binding"/>
    <property type="evidence" value="ECO:0007669"/>
    <property type="project" value="UniProtKB-KW"/>
</dbReference>
<proteinExistence type="inferred from homology"/>
<comment type="similarity">
    <text evidence="1 11">Belongs to the thymidine kinase family.</text>
</comment>
<dbReference type="InterPro" id="IPR001267">
    <property type="entry name" value="Thymidine_kinase"/>
</dbReference>
<dbReference type="Gene3D" id="3.30.60.20">
    <property type="match status" value="1"/>
</dbReference>
<comment type="caution">
    <text evidence="12">The sequence shown here is derived from an EMBL/GenBank/DDBJ whole genome shotgun (WGS) entry which is preliminary data.</text>
</comment>
<reference evidence="12" key="1">
    <citation type="submission" date="2020-03" db="EMBL/GenBank/DDBJ databases">
        <title>Spirochaetal bacteria isolated from arthropods constitute a novel genus Entomospira genus novum within the order Spirochaetales.</title>
        <authorList>
            <person name="Grana-Miraglia L."/>
            <person name="Sikutova S."/>
            <person name="Fingerle V."/>
            <person name="Sing A."/>
            <person name="Castillo-Ramirez S."/>
            <person name="Margos G."/>
            <person name="Rudolf I."/>
        </authorList>
    </citation>
    <scope>NUCLEOTIDE SEQUENCE</scope>
    <source>
        <strain evidence="12">BR208</strain>
    </source>
</reference>
<dbReference type="RefSeq" id="WP_167703030.1">
    <property type="nucleotide sequence ID" value="NZ_CP118168.1"/>
</dbReference>